<evidence type="ECO:0000256" key="5">
    <source>
        <dbReference type="ARBA" id="ARBA00022475"/>
    </source>
</evidence>
<dbReference type="GO" id="GO:0004715">
    <property type="term" value="F:non-membrane spanning protein tyrosine kinase activity"/>
    <property type="evidence" value="ECO:0007669"/>
    <property type="project" value="UniProtKB-EC"/>
</dbReference>
<feature type="domain" description="Tyrosine-protein kinase G-rich" evidence="19">
    <location>
        <begin position="443"/>
        <end position="518"/>
    </location>
</feature>
<evidence type="ECO:0000256" key="9">
    <source>
        <dbReference type="ARBA" id="ARBA00022741"/>
    </source>
</evidence>
<keyword evidence="14" id="KW-0829">Tyrosine-protein kinase</keyword>
<dbReference type="Pfam" id="PF13614">
    <property type="entry name" value="AAA_31"/>
    <property type="match status" value="1"/>
</dbReference>
<keyword evidence="10" id="KW-0418">Kinase</keyword>
<keyword evidence="6" id="KW-0997">Cell inner membrane</keyword>
<reference evidence="20 21" key="1">
    <citation type="submission" date="2018-01" db="EMBL/GenBank/DDBJ databases">
        <authorList>
            <person name="Gaut B.S."/>
            <person name="Morton B.R."/>
            <person name="Clegg M.T."/>
            <person name="Duvall M.R."/>
        </authorList>
    </citation>
    <scope>NUCLEOTIDE SEQUENCE [LARGE SCALE GENOMIC DNA]</scope>
    <source>
        <strain evidence="20 21">HR-AV</strain>
    </source>
</reference>
<evidence type="ECO:0000256" key="2">
    <source>
        <dbReference type="ARBA" id="ARBA00007316"/>
    </source>
</evidence>
<dbReference type="InterPro" id="IPR003856">
    <property type="entry name" value="LPS_length_determ_N"/>
</dbReference>
<evidence type="ECO:0000256" key="14">
    <source>
        <dbReference type="ARBA" id="ARBA00023137"/>
    </source>
</evidence>
<dbReference type="EC" id="2.7.10.2" evidence="4"/>
<keyword evidence="8 16" id="KW-0812">Transmembrane</keyword>
<evidence type="ECO:0000256" key="16">
    <source>
        <dbReference type="SAM" id="Phobius"/>
    </source>
</evidence>
<dbReference type="InterPro" id="IPR005702">
    <property type="entry name" value="Wzc-like_C"/>
</dbReference>
<keyword evidence="9" id="KW-0547">Nucleotide-binding</keyword>
<dbReference type="RefSeq" id="WP_103789708.1">
    <property type="nucleotide sequence ID" value="NZ_PQVF01000009.1"/>
</dbReference>
<dbReference type="InterPro" id="IPR025669">
    <property type="entry name" value="AAA_dom"/>
</dbReference>
<evidence type="ECO:0000259" key="18">
    <source>
        <dbReference type="Pfam" id="PF13614"/>
    </source>
</evidence>
<feature type="domain" description="Polysaccharide chain length determinant N-terminal" evidence="17">
    <location>
        <begin position="19"/>
        <end position="109"/>
    </location>
</feature>
<keyword evidence="7" id="KW-0808">Transferase</keyword>
<evidence type="ECO:0000256" key="12">
    <source>
        <dbReference type="ARBA" id="ARBA00022989"/>
    </source>
</evidence>
<comment type="similarity">
    <text evidence="3">Belongs to the etk/wzc family.</text>
</comment>
<dbReference type="OrthoDB" id="9794577at2"/>
<dbReference type="EMBL" id="PQVF01000009">
    <property type="protein sequence ID" value="POY35794.1"/>
    <property type="molecule type" value="Genomic_DNA"/>
</dbReference>
<evidence type="ECO:0000256" key="4">
    <source>
        <dbReference type="ARBA" id="ARBA00011903"/>
    </source>
</evidence>
<evidence type="ECO:0000313" key="21">
    <source>
        <dbReference type="Proteomes" id="UP000236893"/>
    </source>
</evidence>
<dbReference type="SUPFAM" id="SSF52540">
    <property type="entry name" value="P-loop containing nucleoside triphosphate hydrolases"/>
    <property type="match status" value="1"/>
</dbReference>
<feature type="transmembrane region" description="Helical" evidence="16">
    <location>
        <begin position="28"/>
        <end position="46"/>
    </location>
</feature>
<accession>A0A2S4ZZS6</accession>
<dbReference type="InterPro" id="IPR027417">
    <property type="entry name" value="P-loop_NTPase"/>
</dbReference>
<dbReference type="Pfam" id="PF02706">
    <property type="entry name" value="Wzz"/>
    <property type="match status" value="1"/>
</dbReference>
<keyword evidence="13 16" id="KW-0472">Membrane</keyword>
<evidence type="ECO:0000259" key="17">
    <source>
        <dbReference type="Pfam" id="PF02706"/>
    </source>
</evidence>
<evidence type="ECO:0000256" key="6">
    <source>
        <dbReference type="ARBA" id="ARBA00022519"/>
    </source>
</evidence>
<dbReference type="Pfam" id="PF13807">
    <property type="entry name" value="GNVR"/>
    <property type="match status" value="1"/>
</dbReference>
<keyword evidence="21" id="KW-1185">Reference proteome</keyword>
<evidence type="ECO:0000259" key="19">
    <source>
        <dbReference type="Pfam" id="PF13807"/>
    </source>
</evidence>
<keyword evidence="12 16" id="KW-1133">Transmembrane helix</keyword>
<name>A0A2S4ZZS6_9SPHI</name>
<dbReference type="PANTHER" id="PTHR32309">
    <property type="entry name" value="TYROSINE-PROTEIN KINASE"/>
    <property type="match status" value="1"/>
</dbReference>
<dbReference type="NCBIfam" id="TIGR01007">
    <property type="entry name" value="eps_fam"/>
    <property type="match status" value="1"/>
</dbReference>
<dbReference type="CDD" id="cd05387">
    <property type="entry name" value="BY-kinase"/>
    <property type="match status" value="1"/>
</dbReference>
<evidence type="ECO:0000256" key="10">
    <source>
        <dbReference type="ARBA" id="ARBA00022777"/>
    </source>
</evidence>
<evidence type="ECO:0000256" key="1">
    <source>
        <dbReference type="ARBA" id="ARBA00004429"/>
    </source>
</evidence>
<dbReference type="Gene3D" id="3.40.50.300">
    <property type="entry name" value="P-loop containing nucleotide triphosphate hydrolases"/>
    <property type="match status" value="1"/>
</dbReference>
<dbReference type="FunFam" id="3.40.50.300:FF:000527">
    <property type="entry name" value="Tyrosine-protein kinase etk"/>
    <property type="match status" value="1"/>
</dbReference>
<comment type="similarity">
    <text evidence="2">Belongs to the CpsD/CapB family.</text>
</comment>
<dbReference type="Proteomes" id="UP000236893">
    <property type="component" value="Unassembled WGS sequence"/>
</dbReference>
<comment type="caution">
    <text evidence="20">The sequence shown here is derived from an EMBL/GenBank/DDBJ whole genome shotgun (WGS) entry which is preliminary data.</text>
</comment>
<dbReference type="GO" id="GO:0042802">
    <property type="term" value="F:identical protein binding"/>
    <property type="evidence" value="ECO:0007669"/>
    <property type="project" value="UniProtKB-ARBA"/>
</dbReference>
<dbReference type="PANTHER" id="PTHR32309:SF13">
    <property type="entry name" value="FERRIC ENTEROBACTIN TRANSPORT PROTEIN FEPE"/>
    <property type="match status" value="1"/>
</dbReference>
<proteinExistence type="inferred from homology"/>
<gene>
    <name evidence="20" type="ORF">C3K47_13640</name>
</gene>
<evidence type="ECO:0000256" key="11">
    <source>
        <dbReference type="ARBA" id="ARBA00022840"/>
    </source>
</evidence>
<comment type="catalytic activity">
    <reaction evidence="15">
        <text>L-tyrosyl-[protein] + ATP = O-phospho-L-tyrosyl-[protein] + ADP + H(+)</text>
        <dbReference type="Rhea" id="RHEA:10596"/>
        <dbReference type="Rhea" id="RHEA-COMP:10136"/>
        <dbReference type="Rhea" id="RHEA-COMP:20101"/>
        <dbReference type="ChEBI" id="CHEBI:15378"/>
        <dbReference type="ChEBI" id="CHEBI:30616"/>
        <dbReference type="ChEBI" id="CHEBI:46858"/>
        <dbReference type="ChEBI" id="CHEBI:61978"/>
        <dbReference type="ChEBI" id="CHEBI:456216"/>
        <dbReference type="EC" id="2.7.10.2"/>
    </reaction>
</comment>
<organism evidence="20 21">
    <name type="scientific">Solitalea longa</name>
    <dbReference type="NCBI Taxonomy" id="2079460"/>
    <lineage>
        <taxon>Bacteria</taxon>
        <taxon>Pseudomonadati</taxon>
        <taxon>Bacteroidota</taxon>
        <taxon>Sphingobacteriia</taxon>
        <taxon>Sphingobacteriales</taxon>
        <taxon>Sphingobacteriaceae</taxon>
        <taxon>Solitalea</taxon>
    </lineage>
</organism>
<evidence type="ECO:0000313" key="20">
    <source>
        <dbReference type="EMBL" id="POY35794.1"/>
    </source>
</evidence>
<protein>
    <recommendedName>
        <fullName evidence="4">non-specific protein-tyrosine kinase</fullName>
        <ecNumber evidence="4">2.7.10.2</ecNumber>
    </recommendedName>
</protein>
<dbReference type="InterPro" id="IPR050445">
    <property type="entry name" value="Bact_polysacc_biosynth/exp"/>
</dbReference>
<evidence type="ECO:0000256" key="13">
    <source>
        <dbReference type="ARBA" id="ARBA00023136"/>
    </source>
</evidence>
<comment type="subcellular location">
    <subcellularLocation>
        <location evidence="1">Cell inner membrane</location>
        <topology evidence="1">Multi-pass membrane protein</topology>
    </subcellularLocation>
</comment>
<dbReference type="GO" id="GO:0005524">
    <property type="term" value="F:ATP binding"/>
    <property type="evidence" value="ECO:0007669"/>
    <property type="project" value="UniProtKB-KW"/>
</dbReference>
<dbReference type="AlphaFoldDB" id="A0A2S4ZZS6"/>
<dbReference type="InterPro" id="IPR032807">
    <property type="entry name" value="GNVR"/>
</dbReference>
<keyword evidence="5" id="KW-1003">Cell membrane</keyword>
<sequence>MNNALKQSSSPIQLNWAKDLLDKCLKNWFLFVLSGFIALSLGFLYLKMTIPQYKSSASILIKQEKSPSQTGEKENVMNELDMFSDARVLDNEIEKIKAKVIMDRVVNDLGLYASYYTSEDKGFKGLITKPWHKHELYDDSPIRFSLLKFPENNEAFTFNITPLSTETYKITTEQGSKVQSFGKTFTLQGMQYVVYPTSTIKSFLNNDIQVKVALPLNVVDSYLLKLKVKISGKGGSVLSLTILDPVPERGKDILNKTIEEYNRSVLLAKNKEATAALAFIDDRLKLITGELSSAEKAVEEYKTDKEITDISSQSQLLLNKIKENDSQLNSVNIQLNVMQSVTDYLSSNAGGRGASGIIGVDDPVLQNKLNKLNDLELERTRLLRTMNEGNPIIEGLNSQISSTKTSINDNIQAVRRGLVITRNNLQSNNSGFESAVRTVPQKERQLINIERQKNIKEELYVYLLQKREETALSYAAQFPESELVDAPSSGTDPESPQKVIVVFLSMVMGLLAPIVFFGIKDFLNDKVLNRQVIESTTNAPILGVIGKNNTNEKLVVKQGSRTAISEQFRFLRTNLQYLDHEQKNQTILVTSSIPDEGKSFISANLGASLSISGKKTLILEMDLRKPGLAKMFDVVAEKGISNLIRGEVTLEEVIQPSRTYETLDIVTCGTTADNPAELLLDKRLADLFEFLKKRYDYIIIDSPPVGLVTDALILERFADMSIYVIRYGYTHIFNLKLISDVHKNGKFKNMGLIFNGVNLQDSKEYAYSYSNGYYYDNPKQKGIMKRLKNS</sequence>
<feature type="domain" description="AAA" evidence="18">
    <location>
        <begin position="597"/>
        <end position="709"/>
    </location>
</feature>
<evidence type="ECO:0000256" key="3">
    <source>
        <dbReference type="ARBA" id="ARBA00008883"/>
    </source>
</evidence>
<dbReference type="GO" id="GO:0005886">
    <property type="term" value="C:plasma membrane"/>
    <property type="evidence" value="ECO:0007669"/>
    <property type="project" value="UniProtKB-SubCell"/>
</dbReference>
<evidence type="ECO:0000256" key="15">
    <source>
        <dbReference type="ARBA" id="ARBA00051245"/>
    </source>
</evidence>
<keyword evidence="11" id="KW-0067">ATP-binding</keyword>
<evidence type="ECO:0000256" key="8">
    <source>
        <dbReference type="ARBA" id="ARBA00022692"/>
    </source>
</evidence>
<evidence type="ECO:0000256" key="7">
    <source>
        <dbReference type="ARBA" id="ARBA00022679"/>
    </source>
</evidence>